<dbReference type="EMBL" id="CM042883">
    <property type="protein sequence ID" value="KAI4371694.1"/>
    <property type="molecule type" value="Genomic_DNA"/>
</dbReference>
<name>A0ACB9QYG5_9MYRT</name>
<dbReference type="Proteomes" id="UP001057402">
    <property type="component" value="Chromosome 4"/>
</dbReference>
<comment type="caution">
    <text evidence="1">The sequence shown here is derived from an EMBL/GenBank/DDBJ whole genome shotgun (WGS) entry which is preliminary data.</text>
</comment>
<keyword evidence="2" id="KW-1185">Reference proteome</keyword>
<sequence>MHVDSGYKGTRIREAFTEPFIVLEQRGARNKKHDTPESSDEVWRLEGIGKEGRFHNRLKDAGIYNVEEFLQAYNRNPKELKSILGRTMTETKWIPLINHAQKCPPNEKRLVYYSSDGSNNAVLFDNFARLTGFIQNDVPQLIHSLSNREKQAADCLVKLAYKNWKEVTKYEAMIPCHEAVGVPPGTHDLIPIDPSSSQNHPTQTSLREHHETSTFWSQGRSSIPDETTNSSMAANEATVSHQQFQAWEPSTDALPAGFASPQGNCDWLNGVTMEDLVSYVTRP</sequence>
<organism evidence="1 2">
    <name type="scientific">Melastoma candidum</name>
    <dbReference type="NCBI Taxonomy" id="119954"/>
    <lineage>
        <taxon>Eukaryota</taxon>
        <taxon>Viridiplantae</taxon>
        <taxon>Streptophyta</taxon>
        <taxon>Embryophyta</taxon>
        <taxon>Tracheophyta</taxon>
        <taxon>Spermatophyta</taxon>
        <taxon>Magnoliopsida</taxon>
        <taxon>eudicotyledons</taxon>
        <taxon>Gunneridae</taxon>
        <taxon>Pentapetalae</taxon>
        <taxon>rosids</taxon>
        <taxon>malvids</taxon>
        <taxon>Myrtales</taxon>
        <taxon>Melastomataceae</taxon>
        <taxon>Melastomatoideae</taxon>
        <taxon>Melastomateae</taxon>
        <taxon>Melastoma</taxon>
    </lineage>
</organism>
<evidence type="ECO:0000313" key="1">
    <source>
        <dbReference type="EMBL" id="KAI4371694.1"/>
    </source>
</evidence>
<evidence type="ECO:0000313" key="2">
    <source>
        <dbReference type="Proteomes" id="UP001057402"/>
    </source>
</evidence>
<gene>
    <name evidence="1" type="ORF">MLD38_010017</name>
</gene>
<reference evidence="2" key="1">
    <citation type="journal article" date="2023" name="Front. Plant Sci.">
        <title>Chromosomal-level genome assembly of Melastoma candidum provides insights into trichome evolution.</title>
        <authorList>
            <person name="Zhong Y."/>
            <person name="Wu W."/>
            <person name="Sun C."/>
            <person name="Zou P."/>
            <person name="Liu Y."/>
            <person name="Dai S."/>
            <person name="Zhou R."/>
        </authorList>
    </citation>
    <scope>NUCLEOTIDE SEQUENCE [LARGE SCALE GENOMIC DNA]</scope>
</reference>
<accession>A0ACB9QYG5</accession>
<protein>
    <submittedName>
        <fullName evidence="1">Uncharacterized protein</fullName>
    </submittedName>
</protein>
<proteinExistence type="predicted"/>